<dbReference type="PROSITE" id="PS51034">
    <property type="entry name" value="ZP_2"/>
    <property type="match status" value="1"/>
</dbReference>
<accession>A0AAD5FJU6</accession>
<keyword evidence="2" id="KW-1015">Disulfide bond</keyword>
<comment type="caution">
    <text evidence="5">The sequence shown here is derived from an EMBL/GenBank/DDBJ whole genome shotgun (WGS) entry which is preliminary data.</text>
</comment>
<evidence type="ECO:0000256" key="2">
    <source>
        <dbReference type="ARBA" id="ARBA00023157"/>
    </source>
</evidence>
<dbReference type="InterPro" id="IPR055355">
    <property type="entry name" value="ZP-C"/>
</dbReference>
<name>A0AAD5FJU6_SILAS</name>
<feature type="domain" description="ZP" evidence="4">
    <location>
        <begin position="43"/>
        <end position="285"/>
    </location>
</feature>
<dbReference type="InterPro" id="IPR042235">
    <property type="entry name" value="ZP-C_dom"/>
</dbReference>
<dbReference type="Pfam" id="PF00100">
    <property type="entry name" value="Zona_pellucida"/>
    <property type="match status" value="1"/>
</dbReference>
<evidence type="ECO:0000313" key="6">
    <source>
        <dbReference type="Proteomes" id="UP001205998"/>
    </source>
</evidence>
<dbReference type="PANTHER" id="PTHR14002:SF50">
    <property type="entry name" value="ALPHA-TECTORIN-LIKE-RELATED"/>
    <property type="match status" value="1"/>
</dbReference>
<evidence type="ECO:0000256" key="3">
    <source>
        <dbReference type="ARBA" id="ARBA00023180"/>
    </source>
</evidence>
<organism evidence="5 6">
    <name type="scientific">Silurus asotus</name>
    <name type="common">Amur catfish</name>
    <name type="synonym">Parasilurus asotus</name>
    <dbReference type="NCBI Taxonomy" id="30991"/>
    <lineage>
        <taxon>Eukaryota</taxon>
        <taxon>Metazoa</taxon>
        <taxon>Chordata</taxon>
        <taxon>Craniata</taxon>
        <taxon>Vertebrata</taxon>
        <taxon>Euteleostomi</taxon>
        <taxon>Actinopterygii</taxon>
        <taxon>Neopterygii</taxon>
        <taxon>Teleostei</taxon>
        <taxon>Ostariophysi</taxon>
        <taxon>Siluriformes</taxon>
        <taxon>Siluridae</taxon>
        <taxon>Silurus</taxon>
    </lineage>
</organism>
<keyword evidence="1" id="KW-0732">Signal</keyword>
<sequence length="285" mass="31234">PCQIFKCTWTEVCKHINGVYGCGCKEKYNRTDASSDVHGASKTCSGSTGSMSLSRCQLFEAGYSADVLHLNDPNCKGQVENDRLVFEFDINAKMCGTTLTNNGTHIIFRNNVRTTDGRGVNSHVGGLNIAFSCAYPLIQGISVPTSIQTSTSLVRKKLSTGGSYVISMIPYPDPSFYIPYSGNVTLEVNQQLYIAVDVEQVDSNQIALVLGNCWATPVNQIDHSVRWDLIVNECPHPTDGTVTMLQNGVSSSSRFSIRMFTFTSFPTNIYLHCQVHLCKLDSGNC</sequence>
<evidence type="ECO:0000256" key="1">
    <source>
        <dbReference type="ARBA" id="ARBA00022729"/>
    </source>
</evidence>
<dbReference type="Gene3D" id="2.60.40.4100">
    <property type="entry name" value="Zona pellucida, ZP-C domain"/>
    <property type="match status" value="1"/>
</dbReference>
<dbReference type="InterPro" id="IPR048290">
    <property type="entry name" value="ZP_chr"/>
</dbReference>
<evidence type="ECO:0000259" key="4">
    <source>
        <dbReference type="PROSITE" id="PS51034"/>
    </source>
</evidence>
<dbReference type="EMBL" id="MU551664">
    <property type="protein sequence ID" value="KAI5619705.1"/>
    <property type="molecule type" value="Genomic_DNA"/>
</dbReference>
<dbReference type="Gene3D" id="2.60.40.3210">
    <property type="entry name" value="Zona pellucida, ZP-N domain"/>
    <property type="match status" value="1"/>
</dbReference>
<dbReference type="AlphaFoldDB" id="A0AAD5FJU6"/>
<gene>
    <name evidence="5" type="ORF">C0J50_20804</name>
</gene>
<evidence type="ECO:0000313" key="5">
    <source>
        <dbReference type="EMBL" id="KAI5619705.1"/>
    </source>
</evidence>
<dbReference type="PRINTS" id="PR00023">
    <property type="entry name" value="ZPELLUCIDA"/>
</dbReference>
<keyword evidence="3" id="KW-0325">Glycoprotein</keyword>
<dbReference type="InterPro" id="IPR001507">
    <property type="entry name" value="ZP_dom"/>
</dbReference>
<proteinExistence type="predicted"/>
<keyword evidence="6" id="KW-1185">Reference proteome</keyword>
<feature type="non-terminal residue" evidence="5">
    <location>
        <position position="285"/>
    </location>
</feature>
<dbReference type="SMART" id="SM00241">
    <property type="entry name" value="ZP"/>
    <property type="match status" value="1"/>
</dbReference>
<dbReference type="PANTHER" id="PTHR14002">
    <property type="entry name" value="ENDOGLIN/TGF-BETA RECEPTOR TYPE III"/>
    <property type="match status" value="1"/>
</dbReference>
<feature type="non-terminal residue" evidence="5">
    <location>
        <position position="1"/>
    </location>
</feature>
<dbReference type="Proteomes" id="UP001205998">
    <property type="component" value="Unassembled WGS sequence"/>
</dbReference>
<reference evidence="5" key="1">
    <citation type="submission" date="2018-07" db="EMBL/GenBank/DDBJ databases">
        <title>Comparative genomics of catfishes provides insights into carnivory and benthic adaptation.</title>
        <authorList>
            <person name="Zhang Y."/>
            <person name="Wang D."/>
            <person name="Peng Z."/>
            <person name="Zheng S."/>
            <person name="Shao F."/>
            <person name="Tao W."/>
        </authorList>
    </citation>
    <scope>NUCLEOTIDE SEQUENCE</scope>
    <source>
        <strain evidence="5">Chongqing</strain>
    </source>
</reference>
<protein>
    <recommendedName>
        <fullName evidence="4">ZP domain-containing protein</fullName>
    </recommendedName>
</protein>